<sequence length="112" mass="12444">MKSLGISYSTTSVALGCFLSSFLLSTVADITKKHSHQGWILDNLNISRLDYYYAFMVILSFLNFLCFLVTAKFFDYNVDVTHEKSGSELNPASLDNARICQGSESTAQPDAK</sequence>
<dbReference type="InterPro" id="IPR036259">
    <property type="entry name" value="MFS_trans_sf"/>
</dbReference>
<dbReference type="EMBL" id="BT149753">
    <property type="protein sequence ID" value="AFK49547.1"/>
    <property type="molecule type" value="mRNA"/>
</dbReference>
<organism evidence="3">
    <name type="scientific">Lotus japonicus</name>
    <name type="common">Lotus corniculatus var. japonicus</name>
    <dbReference type="NCBI Taxonomy" id="34305"/>
    <lineage>
        <taxon>Eukaryota</taxon>
        <taxon>Viridiplantae</taxon>
        <taxon>Streptophyta</taxon>
        <taxon>Embryophyta</taxon>
        <taxon>Tracheophyta</taxon>
        <taxon>Spermatophyta</taxon>
        <taxon>Magnoliopsida</taxon>
        <taxon>eudicotyledons</taxon>
        <taxon>Gunneridae</taxon>
        <taxon>Pentapetalae</taxon>
        <taxon>rosids</taxon>
        <taxon>fabids</taxon>
        <taxon>Fabales</taxon>
        <taxon>Fabaceae</taxon>
        <taxon>Papilionoideae</taxon>
        <taxon>50 kb inversion clade</taxon>
        <taxon>NPAAA clade</taxon>
        <taxon>Hologalegina</taxon>
        <taxon>robinioid clade</taxon>
        <taxon>Loteae</taxon>
        <taxon>Lotus</taxon>
    </lineage>
</organism>
<dbReference type="Gene3D" id="1.20.1250.20">
    <property type="entry name" value="MFS general substrate transporter like domains"/>
    <property type="match status" value="1"/>
</dbReference>
<feature type="transmembrane region" description="Helical" evidence="2">
    <location>
        <begin position="52"/>
        <end position="74"/>
    </location>
</feature>
<feature type="compositionally biased region" description="Polar residues" evidence="1">
    <location>
        <begin position="102"/>
        <end position="112"/>
    </location>
</feature>
<keyword evidence="2" id="KW-0812">Transmembrane</keyword>
<evidence type="ECO:0000313" key="3">
    <source>
        <dbReference type="EMBL" id="AFK49547.1"/>
    </source>
</evidence>
<dbReference type="PROSITE" id="PS51257">
    <property type="entry name" value="PROKAR_LIPOPROTEIN"/>
    <property type="match status" value="1"/>
</dbReference>
<reference evidence="3" key="1">
    <citation type="submission" date="2012-05" db="EMBL/GenBank/DDBJ databases">
        <authorList>
            <person name="Krishnakumar V."/>
            <person name="Cheung F."/>
            <person name="Xiao Y."/>
            <person name="Chan A."/>
            <person name="Moskal W.A."/>
            <person name="Town C.D."/>
        </authorList>
    </citation>
    <scope>NUCLEOTIDE SEQUENCE</scope>
</reference>
<keyword evidence="2" id="KW-0472">Membrane</keyword>
<keyword evidence="2" id="KW-1133">Transmembrane helix</keyword>
<dbReference type="PANTHER" id="PTHR11654">
    <property type="entry name" value="OLIGOPEPTIDE TRANSPORTER-RELATED"/>
    <property type="match status" value="1"/>
</dbReference>
<protein>
    <submittedName>
        <fullName evidence="3">Uncharacterized protein</fullName>
    </submittedName>
</protein>
<evidence type="ECO:0000256" key="1">
    <source>
        <dbReference type="SAM" id="MobiDB-lite"/>
    </source>
</evidence>
<evidence type="ECO:0000256" key="2">
    <source>
        <dbReference type="SAM" id="Phobius"/>
    </source>
</evidence>
<dbReference type="AlphaFoldDB" id="I3TAK5"/>
<accession>I3TAK5</accession>
<feature type="region of interest" description="Disordered" evidence="1">
    <location>
        <begin position="84"/>
        <end position="112"/>
    </location>
</feature>
<name>I3TAK5_LOTJA</name>
<proteinExistence type="evidence at transcript level"/>